<dbReference type="EMBL" id="JARKIF010000013">
    <property type="protein sequence ID" value="KAJ7624926.1"/>
    <property type="molecule type" value="Genomic_DNA"/>
</dbReference>
<feature type="compositionally biased region" description="Basic and acidic residues" evidence="1">
    <location>
        <begin position="30"/>
        <end position="44"/>
    </location>
</feature>
<sequence length="151" mass="16937">MPTIHGFPPTPPLAQRRSLLGRISTRRRTREMSHARNWSRDEGKSVGGGGRRLGNPLPLWIVGRRRILHCLRFLCGRWCHCLGSSISGVGRSPPYLPFPDDERTQYVPIDDDQLPHSYTHWRGVSAFSPSLGVHAPFVFRSTWGGVELASG</sequence>
<accession>A0AAD7BMB6</accession>
<dbReference type="Proteomes" id="UP001221142">
    <property type="component" value="Unassembled WGS sequence"/>
</dbReference>
<feature type="region of interest" description="Disordered" evidence="1">
    <location>
        <begin position="21"/>
        <end position="49"/>
    </location>
</feature>
<gene>
    <name evidence="2" type="ORF">FB45DRAFT_88863</name>
</gene>
<proteinExistence type="predicted"/>
<reference evidence="2" key="1">
    <citation type="submission" date="2023-03" db="EMBL/GenBank/DDBJ databases">
        <title>Massive genome expansion in bonnet fungi (Mycena s.s.) driven by repeated elements and novel gene families across ecological guilds.</title>
        <authorList>
            <consortium name="Lawrence Berkeley National Laboratory"/>
            <person name="Harder C.B."/>
            <person name="Miyauchi S."/>
            <person name="Viragh M."/>
            <person name="Kuo A."/>
            <person name="Thoen E."/>
            <person name="Andreopoulos B."/>
            <person name="Lu D."/>
            <person name="Skrede I."/>
            <person name="Drula E."/>
            <person name="Henrissat B."/>
            <person name="Morin E."/>
            <person name="Kohler A."/>
            <person name="Barry K."/>
            <person name="LaButti K."/>
            <person name="Morin E."/>
            <person name="Salamov A."/>
            <person name="Lipzen A."/>
            <person name="Mereny Z."/>
            <person name="Hegedus B."/>
            <person name="Baldrian P."/>
            <person name="Stursova M."/>
            <person name="Weitz H."/>
            <person name="Taylor A."/>
            <person name="Grigoriev I.V."/>
            <person name="Nagy L.G."/>
            <person name="Martin F."/>
            <person name="Kauserud H."/>
        </authorList>
    </citation>
    <scope>NUCLEOTIDE SEQUENCE</scope>
    <source>
        <strain evidence="2">9284</strain>
    </source>
</reference>
<organism evidence="2 3">
    <name type="scientific">Roridomyces roridus</name>
    <dbReference type="NCBI Taxonomy" id="1738132"/>
    <lineage>
        <taxon>Eukaryota</taxon>
        <taxon>Fungi</taxon>
        <taxon>Dikarya</taxon>
        <taxon>Basidiomycota</taxon>
        <taxon>Agaricomycotina</taxon>
        <taxon>Agaricomycetes</taxon>
        <taxon>Agaricomycetidae</taxon>
        <taxon>Agaricales</taxon>
        <taxon>Marasmiineae</taxon>
        <taxon>Mycenaceae</taxon>
        <taxon>Roridomyces</taxon>
    </lineage>
</organism>
<keyword evidence="3" id="KW-1185">Reference proteome</keyword>
<name>A0AAD7BMB6_9AGAR</name>
<comment type="caution">
    <text evidence="2">The sequence shown here is derived from an EMBL/GenBank/DDBJ whole genome shotgun (WGS) entry which is preliminary data.</text>
</comment>
<protein>
    <submittedName>
        <fullName evidence="2">Uncharacterized protein</fullName>
    </submittedName>
</protein>
<evidence type="ECO:0000313" key="3">
    <source>
        <dbReference type="Proteomes" id="UP001221142"/>
    </source>
</evidence>
<evidence type="ECO:0000313" key="2">
    <source>
        <dbReference type="EMBL" id="KAJ7624926.1"/>
    </source>
</evidence>
<dbReference type="AlphaFoldDB" id="A0AAD7BMB6"/>
<evidence type="ECO:0000256" key="1">
    <source>
        <dbReference type="SAM" id="MobiDB-lite"/>
    </source>
</evidence>